<dbReference type="GO" id="GO:0005524">
    <property type="term" value="F:ATP binding"/>
    <property type="evidence" value="ECO:0007669"/>
    <property type="project" value="UniProtKB-KW"/>
</dbReference>
<dbReference type="SMART" id="SM00382">
    <property type="entry name" value="AAA"/>
    <property type="match status" value="1"/>
</dbReference>
<dbReference type="InterPro" id="IPR003593">
    <property type="entry name" value="AAA+_ATPase"/>
</dbReference>
<dbReference type="Pfam" id="PF00005">
    <property type="entry name" value="ABC_tran"/>
    <property type="match status" value="1"/>
</dbReference>
<evidence type="ECO:0000313" key="8">
    <source>
        <dbReference type="EMBL" id="TIH99348.1"/>
    </source>
</evidence>
<accession>A0A4T2GK67</accession>
<dbReference type="InterPro" id="IPR017871">
    <property type="entry name" value="ABC_transporter-like_CS"/>
</dbReference>
<dbReference type="InterPro" id="IPR003439">
    <property type="entry name" value="ABC_transporter-like_ATP-bd"/>
</dbReference>
<dbReference type="GO" id="GO:0016887">
    <property type="term" value="F:ATP hydrolysis activity"/>
    <property type="evidence" value="ECO:0007669"/>
    <property type="project" value="InterPro"/>
</dbReference>
<reference evidence="8 9" key="1">
    <citation type="submission" date="2019-04" db="EMBL/GenBank/DDBJ databases">
        <title>Genome analysis of Streptococcus suis strain WUSS424.</title>
        <authorList>
            <person name="Chen H."/>
            <person name="Gao X."/>
            <person name="Wu Z."/>
        </authorList>
    </citation>
    <scope>NUCLEOTIDE SEQUENCE [LARGE SCALE GENOMIC DNA]</scope>
    <source>
        <strain evidence="8 9">WUSS424</strain>
    </source>
</reference>
<gene>
    <name evidence="8" type="ORF">FAJ39_07255</name>
</gene>
<dbReference type="AlphaFoldDB" id="A0A4T2GK67"/>
<dbReference type="Proteomes" id="UP000305165">
    <property type="component" value="Unassembled WGS sequence"/>
</dbReference>
<dbReference type="PROSITE" id="PS50893">
    <property type="entry name" value="ABC_TRANSPORTER_2"/>
    <property type="match status" value="1"/>
</dbReference>
<comment type="subcellular location">
    <subcellularLocation>
        <location evidence="1">Cell membrane</location>
        <topology evidence="1">Peripheral membrane protein</topology>
    </subcellularLocation>
</comment>
<name>A0A4T2GK67_STRSU</name>
<dbReference type="GO" id="GO:0005886">
    <property type="term" value="C:plasma membrane"/>
    <property type="evidence" value="ECO:0007669"/>
    <property type="project" value="UniProtKB-SubCell"/>
</dbReference>
<dbReference type="SUPFAM" id="SSF52540">
    <property type="entry name" value="P-loop containing nucleoside triphosphate hydrolases"/>
    <property type="match status" value="1"/>
</dbReference>
<keyword evidence="5 8" id="KW-0067">ATP-binding</keyword>
<dbReference type="PROSITE" id="PS00211">
    <property type="entry name" value="ABC_TRANSPORTER_1"/>
    <property type="match status" value="1"/>
</dbReference>
<evidence type="ECO:0000256" key="5">
    <source>
        <dbReference type="ARBA" id="ARBA00022840"/>
    </source>
</evidence>
<keyword evidence="2" id="KW-0813">Transport</keyword>
<dbReference type="OrthoDB" id="1679618at2"/>
<evidence type="ECO:0000256" key="1">
    <source>
        <dbReference type="ARBA" id="ARBA00004202"/>
    </source>
</evidence>
<dbReference type="GO" id="GO:0015424">
    <property type="term" value="F:ABC-type amino acid transporter activity"/>
    <property type="evidence" value="ECO:0007669"/>
    <property type="project" value="InterPro"/>
</dbReference>
<protein>
    <submittedName>
        <fullName evidence="8">Amino acid ABC transporter ATP-binding protein</fullName>
    </submittedName>
</protein>
<dbReference type="InterPro" id="IPR030679">
    <property type="entry name" value="ABC_ATPase_HisP-typ"/>
</dbReference>
<evidence type="ECO:0000256" key="3">
    <source>
        <dbReference type="ARBA" id="ARBA00022475"/>
    </source>
</evidence>
<feature type="domain" description="ABC transporter" evidence="7">
    <location>
        <begin position="2"/>
        <end position="239"/>
    </location>
</feature>
<keyword evidence="4" id="KW-0547">Nucleotide-binding</keyword>
<evidence type="ECO:0000313" key="9">
    <source>
        <dbReference type="Proteomes" id="UP000305165"/>
    </source>
</evidence>
<keyword evidence="6" id="KW-0472">Membrane</keyword>
<dbReference type="PANTHER" id="PTHR43166">
    <property type="entry name" value="AMINO ACID IMPORT ATP-BINDING PROTEIN"/>
    <property type="match status" value="1"/>
</dbReference>
<dbReference type="EMBL" id="SSXO01000004">
    <property type="protein sequence ID" value="TIH99348.1"/>
    <property type="molecule type" value="Genomic_DNA"/>
</dbReference>
<dbReference type="Gene3D" id="3.40.50.300">
    <property type="entry name" value="P-loop containing nucleotide triphosphate hydrolases"/>
    <property type="match status" value="1"/>
</dbReference>
<evidence type="ECO:0000256" key="4">
    <source>
        <dbReference type="ARBA" id="ARBA00022741"/>
    </source>
</evidence>
<dbReference type="InterPro" id="IPR027417">
    <property type="entry name" value="P-loop_NTPase"/>
</dbReference>
<proteinExistence type="predicted"/>
<dbReference type="CDD" id="cd03262">
    <property type="entry name" value="ABC_HisP_GlnQ"/>
    <property type="match status" value="1"/>
</dbReference>
<dbReference type="PIRSF" id="PIRSF039085">
    <property type="entry name" value="ABC_ATPase_HisP"/>
    <property type="match status" value="1"/>
</dbReference>
<organism evidence="8 9">
    <name type="scientific">Streptococcus suis</name>
    <dbReference type="NCBI Taxonomy" id="1307"/>
    <lineage>
        <taxon>Bacteria</taxon>
        <taxon>Bacillati</taxon>
        <taxon>Bacillota</taxon>
        <taxon>Bacilli</taxon>
        <taxon>Lactobacillales</taxon>
        <taxon>Streptococcaceae</taxon>
        <taxon>Streptococcus</taxon>
    </lineage>
</organism>
<evidence type="ECO:0000259" key="7">
    <source>
        <dbReference type="PROSITE" id="PS50893"/>
    </source>
</evidence>
<evidence type="ECO:0000256" key="2">
    <source>
        <dbReference type="ARBA" id="ARBA00022448"/>
    </source>
</evidence>
<dbReference type="InterPro" id="IPR050086">
    <property type="entry name" value="MetN_ABC_transporter-like"/>
</dbReference>
<evidence type="ECO:0000256" key="6">
    <source>
        <dbReference type="ARBA" id="ARBA00023136"/>
    </source>
</evidence>
<comment type="caution">
    <text evidence="8">The sequence shown here is derived from an EMBL/GenBank/DDBJ whole genome shotgun (WGS) entry which is preliminary data.</text>
</comment>
<sequence>MLQVEQLNLSFKGQQVIYDLDMGLESGQVVVILGPSGSGKTSLLRSLNFLEEADSGRLTFGGESYDLAKMSKKAIAAIRKRTGFVFQHYNLFANKTALENVTEGLIVGRKLNKEEALRIGRSALDKVGLGDKYQAYPSQLSGGQQQRVGIARAIATNPEVIYFDEPTSALDPELIGEVLEVMVELAKEGMTMLVVTHEMGFARAVADKVILMDQGRIVEVGSPEQIFDHPKEERTKQFLARIRQESTDQG</sequence>
<dbReference type="PANTHER" id="PTHR43166:SF35">
    <property type="entry name" value="L-CYSTINE IMPORT ATP-BINDING PROTEIN TCYN"/>
    <property type="match status" value="1"/>
</dbReference>
<keyword evidence="3" id="KW-1003">Cell membrane</keyword>